<dbReference type="Proteomes" id="UP000695000">
    <property type="component" value="Unplaced"/>
</dbReference>
<dbReference type="InterPro" id="IPR036291">
    <property type="entry name" value="NAD(P)-bd_dom_sf"/>
</dbReference>
<feature type="domain" description="Thioester reductase (TE)" evidence="6">
    <location>
        <begin position="42"/>
        <end position="312"/>
    </location>
</feature>
<evidence type="ECO:0000313" key="7">
    <source>
        <dbReference type="Proteomes" id="UP000695000"/>
    </source>
</evidence>
<proteinExistence type="inferred from homology"/>
<dbReference type="PANTHER" id="PTHR11011">
    <property type="entry name" value="MALE STERILITY PROTEIN 2-RELATED"/>
    <property type="match status" value="1"/>
</dbReference>
<feature type="transmembrane region" description="Helical" evidence="4">
    <location>
        <begin position="390"/>
        <end position="412"/>
    </location>
</feature>
<dbReference type="GeneID" id="108558322"/>
<gene>
    <name evidence="8" type="primary">LOC108558322</name>
</gene>
<name>A0ABM1M7Z2_NICVS</name>
<protein>
    <recommendedName>
        <fullName evidence="4">Fatty acyl-CoA reductase</fullName>
        <ecNumber evidence="4">1.2.1.84</ecNumber>
    </recommendedName>
</protein>
<feature type="transmembrane region" description="Helical" evidence="4">
    <location>
        <begin position="503"/>
        <end position="522"/>
    </location>
</feature>
<feature type="domain" description="Fatty acyl-CoA reductase C-terminal" evidence="5">
    <location>
        <begin position="395"/>
        <end position="487"/>
    </location>
</feature>
<evidence type="ECO:0000256" key="1">
    <source>
        <dbReference type="ARBA" id="ARBA00005928"/>
    </source>
</evidence>
<organism evidence="7 8">
    <name type="scientific">Nicrophorus vespilloides</name>
    <name type="common">Boreal carrion beetle</name>
    <dbReference type="NCBI Taxonomy" id="110193"/>
    <lineage>
        <taxon>Eukaryota</taxon>
        <taxon>Metazoa</taxon>
        <taxon>Ecdysozoa</taxon>
        <taxon>Arthropoda</taxon>
        <taxon>Hexapoda</taxon>
        <taxon>Insecta</taxon>
        <taxon>Pterygota</taxon>
        <taxon>Neoptera</taxon>
        <taxon>Endopterygota</taxon>
        <taxon>Coleoptera</taxon>
        <taxon>Polyphaga</taxon>
        <taxon>Staphyliniformia</taxon>
        <taxon>Silphidae</taxon>
        <taxon>Nicrophorinae</taxon>
        <taxon>Nicrophorus</taxon>
    </lineage>
</organism>
<dbReference type="Pfam" id="PF03015">
    <property type="entry name" value="Sterile"/>
    <property type="match status" value="1"/>
</dbReference>
<keyword evidence="4" id="KW-0812">Transmembrane</keyword>
<dbReference type="InterPro" id="IPR013120">
    <property type="entry name" value="FAR_NAD-bd"/>
</dbReference>
<sequence>MFSIVSLEMEVLLERGENVAVRRPVLGESTIAEFYSGINVLITGATGFLGKILLVKLLTSCPNIGKIFLLVRMNSYSNVETKMEDLVDSPIFAGLRDGRPEALNKVEFIRGDCLVADNWGIGDEDLQKIVDEVDVIFNCASSSLFDISLKQSGEINVRALSDFLEISKRMKHLKAFVHVSNAYVNCNAGTLSESLAKPFISGRALIEFVQTMDTAHVSNSTPIVVGKWLNNYIFTKSIAEDIIRKDGKLLPIAVVRPAMLISSAKEPVPGWLDNVNGVTGLIMTIYLGLNKSLLVQKNVRADVIPADYAANALIAAAWDIAKTKTLNENSEYLETNEYVPVYNLVGSKEHPITWGRLFKLASKHGKLLPTIYTISYPWCIFHGNKRLHSILVAVLHYIPAYLFDLFGFYFYGKARYLGYYNKVDMLSRSLKFVLMKGWESSGEATKGLWNKLSATDKALFDFDMDSVDWDSYFQSYIAGIRMYVLKDTMDTLPEGVQALKSSFLWMLATFGVALLFLFHLLIL</sequence>
<keyword evidence="7" id="KW-1185">Reference proteome</keyword>
<keyword evidence="4" id="KW-0560">Oxidoreductase</keyword>
<keyword evidence="4" id="KW-0472">Membrane</keyword>
<evidence type="ECO:0000259" key="5">
    <source>
        <dbReference type="Pfam" id="PF03015"/>
    </source>
</evidence>
<comment type="similarity">
    <text evidence="1 4">Belongs to the fatty acyl-CoA reductase family.</text>
</comment>
<dbReference type="SUPFAM" id="SSF51735">
    <property type="entry name" value="NAD(P)-binding Rossmann-fold domains"/>
    <property type="match status" value="1"/>
</dbReference>
<keyword evidence="3 4" id="KW-0443">Lipid metabolism</keyword>
<evidence type="ECO:0000256" key="3">
    <source>
        <dbReference type="ARBA" id="ARBA00023098"/>
    </source>
</evidence>
<dbReference type="InterPro" id="IPR026055">
    <property type="entry name" value="FAR"/>
</dbReference>
<comment type="catalytic activity">
    <reaction evidence="4">
        <text>a long-chain fatty acyl-CoA + 2 NADPH + 2 H(+) = a long-chain primary fatty alcohol + 2 NADP(+) + CoA</text>
        <dbReference type="Rhea" id="RHEA:52716"/>
        <dbReference type="ChEBI" id="CHEBI:15378"/>
        <dbReference type="ChEBI" id="CHEBI:57287"/>
        <dbReference type="ChEBI" id="CHEBI:57783"/>
        <dbReference type="ChEBI" id="CHEBI:58349"/>
        <dbReference type="ChEBI" id="CHEBI:77396"/>
        <dbReference type="ChEBI" id="CHEBI:83139"/>
        <dbReference type="EC" id="1.2.1.84"/>
    </reaction>
</comment>
<comment type="function">
    <text evidence="4">Catalyzes the reduction of fatty acyl-CoA to fatty alcohols.</text>
</comment>
<evidence type="ECO:0000313" key="8">
    <source>
        <dbReference type="RefSeq" id="XP_017770692.1"/>
    </source>
</evidence>
<dbReference type="InterPro" id="IPR033640">
    <property type="entry name" value="FAR_C"/>
</dbReference>
<keyword evidence="4" id="KW-1133">Transmembrane helix</keyword>
<dbReference type="EC" id="1.2.1.84" evidence="4"/>
<keyword evidence="4" id="KW-0521">NADP</keyword>
<keyword evidence="2 4" id="KW-0444">Lipid biosynthesis</keyword>
<dbReference type="RefSeq" id="XP_017770692.1">
    <property type="nucleotide sequence ID" value="XM_017915203.1"/>
</dbReference>
<dbReference type="Pfam" id="PF07993">
    <property type="entry name" value="NAD_binding_4"/>
    <property type="match status" value="1"/>
</dbReference>
<dbReference type="PANTHER" id="PTHR11011:SF60">
    <property type="entry name" value="FATTY ACYL-COA REDUCTASE-RELATED"/>
    <property type="match status" value="1"/>
</dbReference>
<accession>A0ABM1M7Z2</accession>
<evidence type="ECO:0000256" key="2">
    <source>
        <dbReference type="ARBA" id="ARBA00022516"/>
    </source>
</evidence>
<dbReference type="CDD" id="cd09071">
    <property type="entry name" value="FAR_C"/>
    <property type="match status" value="1"/>
</dbReference>
<evidence type="ECO:0000259" key="6">
    <source>
        <dbReference type="Pfam" id="PF07993"/>
    </source>
</evidence>
<evidence type="ECO:0000256" key="4">
    <source>
        <dbReference type="RuleBase" id="RU363097"/>
    </source>
</evidence>
<dbReference type="CDD" id="cd05236">
    <property type="entry name" value="FAR-N_SDR_e"/>
    <property type="match status" value="1"/>
</dbReference>
<dbReference type="Gene3D" id="3.40.50.720">
    <property type="entry name" value="NAD(P)-binding Rossmann-like Domain"/>
    <property type="match status" value="1"/>
</dbReference>
<reference evidence="8" key="1">
    <citation type="submission" date="2025-08" db="UniProtKB">
        <authorList>
            <consortium name="RefSeq"/>
        </authorList>
    </citation>
    <scope>IDENTIFICATION</scope>
    <source>
        <tissue evidence="8">Whole Larva</tissue>
    </source>
</reference>